<feature type="transmembrane region" description="Helical" evidence="6">
    <location>
        <begin position="222"/>
        <end position="242"/>
    </location>
</feature>
<organism evidence="8 9">
    <name type="scientific">Perkinsus chesapeaki</name>
    <name type="common">Clam parasite</name>
    <name type="synonym">Perkinsus andrewsi</name>
    <dbReference type="NCBI Taxonomy" id="330153"/>
    <lineage>
        <taxon>Eukaryota</taxon>
        <taxon>Sar</taxon>
        <taxon>Alveolata</taxon>
        <taxon>Perkinsozoa</taxon>
        <taxon>Perkinsea</taxon>
        <taxon>Perkinsida</taxon>
        <taxon>Perkinsidae</taxon>
        <taxon>Perkinsus</taxon>
    </lineage>
</organism>
<feature type="transmembrane region" description="Helical" evidence="6">
    <location>
        <begin position="63"/>
        <end position="87"/>
    </location>
</feature>
<comment type="caution">
    <text evidence="8">The sequence shown here is derived from an EMBL/GenBank/DDBJ whole genome shotgun (WGS) entry which is preliminary data.</text>
</comment>
<keyword evidence="2 6" id="KW-0812">Transmembrane</keyword>
<feature type="compositionally biased region" description="Acidic residues" evidence="5">
    <location>
        <begin position="501"/>
        <end position="513"/>
    </location>
</feature>
<feature type="compositionally biased region" description="Low complexity" evidence="5">
    <location>
        <begin position="10"/>
        <end position="24"/>
    </location>
</feature>
<dbReference type="OrthoDB" id="655540at2759"/>
<feature type="transmembrane region" description="Helical" evidence="6">
    <location>
        <begin position="345"/>
        <end position="366"/>
    </location>
</feature>
<dbReference type="GO" id="GO:0016020">
    <property type="term" value="C:membrane"/>
    <property type="evidence" value="ECO:0007669"/>
    <property type="project" value="UniProtKB-SubCell"/>
</dbReference>
<evidence type="ECO:0000313" key="9">
    <source>
        <dbReference type="Proteomes" id="UP000591131"/>
    </source>
</evidence>
<feature type="transmembrane region" description="Helical" evidence="6">
    <location>
        <begin position="254"/>
        <end position="275"/>
    </location>
</feature>
<evidence type="ECO:0000256" key="2">
    <source>
        <dbReference type="ARBA" id="ARBA00022692"/>
    </source>
</evidence>
<dbReference type="GO" id="GO:0015179">
    <property type="term" value="F:L-amino acid transmembrane transporter activity"/>
    <property type="evidence" value="ECO:0007669"/>
    <property type="project" value="TreeGrafter"/>
</dbReference>
<feature type="transmembrane region" description="Helical" evidence="6">
    <location>
        <begin position="378"/>
        <end position="396"/>
    </location>
</feature>
<gene>
    <name evidence="8" type="ORF">FOL47_010947</name>
</gene>
<evidence type="ECO:0000256" key="4">
    <source>
        <dbReference type="ARBA" id="ARBA00023136"/>
    </source>
</evidence>
<feature type="transmembrane region" description="Helical" evidence="6">
    <location>
        <begin position="118"/>
        <end position="140"/>
    </location>
</feature>
<protein>
    <recommendedName>
        <fullName evidence="7">Amino acid transporter transmembrane domain-containing protein</fullName>
    </recommendedName>
</protein>
<feature type="transmembrane region" description="Helical" evidence="6">
    <location>
        <begin position="146"/>
        <end position="169"/>
    </location>
</feature>
<dbReference type="EMBL" id="JAAPAO010000009">
    <property type="protein sequence ID" value="KAF4677726.1"/>
    <property type="molecule type" value="Genomic_DNA"/>
</dbReference>
<dbReference type="Pfam" id="PF01490">
    <property type="entry name" value="Aa_trans"/>
    <property type="match status" value="1"/>
</dbReference>
<feature type="region of interest" description="Disordered" evidence="5">
    <location>
        <begin position="472"/>
        <end position="513"/>
    </location>
</feature>
<feature type="compositionally biased region" description="Basic and acidic residues" evidence="5">
    <location>
        <begin position="491"/>
        <end position="500"/>
    </location>
</feature>
<accession>A0A7J6N1X4</accession>
<name>A0A7J6N1X4_PERCH</name>
<sequence length="513" mass="55833">MPPNRRRSRVSISSTASSRSITSQESRKSLKPTGTPDFTAVFNVVMTAVGVGLLALAKASANVGYVMAIILMLGCGALGWCMVYLLYKCRLMALALGLEHVPAYEDIGRAAFGKAGGIIVAICLHISLIGTSCVLMLLLGQNSYHIYDGIGVDLWIVIWTVILTPVNWLKTMREIGYMSSTVGVFSILLTLVGLTAAGFAQAITVKPHAPYEPFVPKPLSIIGGYTTFSFAYSVTCSTTTVTHDMRYPTHAPKVFLISFISLIFVYGLVTLAGYLGWGQKLLCYDNVLEAMSRDAWGYVSFVGIIMLSATHYAVLLHPSCRAIEYLTGLEEGTSKARKLGRWPTFIITSALRSLLVVITAVIAITVPNFSLQIDLLSAITYTLIHLIFPPLFYMRLKYKLAGLNRPGNLGTGKGKVLTACLIFLMTIALMASGVTIYKTVEPGPTPALCETIKASVEQPKVQASAISDVEVLEDNDVSEVDEEEATSDNLRGSEYEKLPEKEDENDEDEDDEM</sequence>
<feature type="compositionally biased region" description="Acidic residues" evidence="5">
    <location>
        <begin position="472"/>
        <end position="486"/>
    </location>
</feature>
<evidence type="ECO:0000259" key="7">
    <source>
        <dbReference type="Pfam" id="PF01490"/>
    </source>
</evidence>
<proteinExistence type="predicted"/>
<reference evidence="8 9" key="1">
    <citation type="submission" date="2020-04" db="EMBL/GenBank/DDBJ databases">
        <title>Perkinsus chesapeaki whole genome sequence.</title>
        <authorList>
            <person name="Bogema D.R."/>
        </authorList>
    </citation>
    <scope>NUCLEOTIDE SEQUENCE [LARGE SCALE GENOMIC DNA]</scope>
    <source>
        <strain evidence="8">ATCC PRA-425</strain>
    </source>
</reference>
<feature type="transmembrane region" description="Helical" evidence="6">
    <location>
        <begin position="38"/>
        <end position="57"/>
    </location>
</feature>
<dbReference type="AlphaFoldDB" id="A0A7J6N1X4"/>
<feature type="region of interest" description="Disordered" evidence="5">
    <location>
        <begin position="1"/>
        <end position="32"/>
    </location>
</feature>
<dbReference type="PANTHER" id="PTHR22950">
    <property type="entry name" value="AMINO ACID TRANSPORTER"/>
    <property type="match status" value="1"/>
</dbReference>
<keyword evidence="3 6" id="KW-1133">Transmembrane helix</keyword>
<evidence type="ECO:0000256" key="1">
    <source>
        <dbReference type="ARBA" id="ARBA00004141"/>
    </source>
</evidence>
<keyword evidence="4 6" id="KW-0472">Membrane</keyword>
<feature type="transmembrane region" description="Helical" evidence="6">
    <location>
        <begin position="416"/>
        <end position="437"/>
    </location>
</feature>
<evidence type="ECO:0000256" key="6">
    <source>
        <dbReference type="SAM" id="Phobius"/>
    </source>
</evidence>
<evidence type="ECO:0000256" key="3">
    <source>
        <dbReference type="ARBA" id="ARBA00022989"/>
    </source>
</evidence>
<dbReference type="InterPro" id="IPR013057">
    <property type="entry name" value="AA_transpt_TM"/>
</dbReference>
<feature type="domain" description="Amino acid transporter transmembrane" evidence="7">
    <location>
        <begin position="39"/>
        <end position="398"/>
    </location>
</feature>
<dbReference type="Proteomes" id="UP000591131">
    <property type="component" value="Unassembled WGS sequence"/>
</dbReference>
<evidence type="ECO:0000313" key="8">
    <source>
        <dbReference type="EMBL" id="KAF4677726.1"/>
    </source>
</evidence>
<feature type="transmembrane region" description="Helical" evidence="6">
    <location>
        <begin position="295"/>
        <end position="315"/>
    </location>
</feature>
<comment type="subcellular location">
    <subcellularLocation>
        <location evidence="1">Membrane</location>
        <topology evidence="1">Multi-pass membrane protein</topology>
    </subcellularLocation>
</comment>
<keyword evidence="9" id="KW-1185">Reference proteome</keyword>
<evidence type="ECO:0000256" key="5">
    <source>
        <dbReference type="SAM" id="MobiDB-lite"/>
    </source>
</evidence>
<feature type="transmembrane region" description="Helical" evidence="6">
    <location>
        <begin position="181"/>
        <end position="202"/>
    </location>
</feature>